<keyword evidence="3" id="KW-1185">Reference proteome</keyword>
<dbReference type="Proteomes" id="UP001216510">
    <property type="component" value="Chromosome"/>
</dbReference>
<gene>
    <name evidence="2" type="ORF">PX653_19300</name>
</gene>
<keyword evidence="1" id="KW-0732">Signal</keyword>
<reference evidence="2 3" key="1">
    <citation type="submission" date="2023-02" db="EMBL/GenBank/DDBJ databases">
        <title>Gemone sequence of Telluria chitinolytica ACM 3522T.</title>
        <authorList>
            <person name="Frediansyah A."/>
            <person name="Miess H."/>
            <person name="Gross H."/>
        </authorList>
    </citation>
    <scope>NUCLEOTIDE SEQUENCE [LARGE SCALE GENOMIC DNA]</scope>
    <source>
        <strain evidence="2 3">ACM 3522</strain>
    </source>
</reference>
<feature type="signal peptide" evidence="1">
    <location>
        <begin position="1"/>
        <end position="28"/>
    </location>
</feature>
<proteinExistence type="predicted"/>
<sequence length="204" mass="22371">MKKDTVYSSLWMGLTTVLAASIMGAGFAADVTAADELSKPIPLPDVQHTTSYSKRGVKLALPGNWTVTRNETESKVVQVDLEANKPGFEGIALNTQIQIYPLSMAPSLQETAEFLTKLAREDSKYLTATKYQPLQISGAEALGARYIDNNFNAGDPYAKHFHIYARKGCGKGFVCIVYTQTLEVNEQAARLGLDKVVSTLRYSR</sequence>
<feature type="chain" id="PRO_5045897938" description="PsbP C-terminal domain-containing protein" evidence="1">
    <location>
        <begin position="29"/>
        <end position="204"/>
    </location>
</feature>
<dbReference type="RefSeq" id="WP_277414359.1">
    <property type="nucleotide sequence ID" value="NZ_CP119083.1"/>
</dbReference>
<organism evidence="2 3">
    <name type="scientific">Pseudoduganella chitinolytica</name>
    <dbReference type="NCBI Taxonomy" id="34070"/>
    <lineage>
        <taxon>Bacteria</taxon>
        <taxon>Pseudomonadati</taxon>
        <taxon>Pseudomonadota</taxon>
        <taxon>Betaproteobacteria</taxon>
        <taxon>Burkholderiales</taxon>
        <taxon>Oxalobacteraceae</taxon>
        <taxon>Telluria group</taxon>
        <taxon>Pseudoduganella</taxon>
    </lineage>
</organism>
<dbReference type="EMBL" id="CP119083">
    <property type="protein sequence ID" value="WEF31589.1"/>
    <property type="molecule type" value="Genomic_DNA"/>
</dbReference>
<protein>
    <recommendedName>
        <fullName evidence="4">PsbP C-terminal domain-containing protein</fullName>
    </recommendedName>
</protein>
<evidence type="ECO:0000313" key="3">
    <source>
        <dbReference type="Proteomes" id="UP001216510"/>
    </source>
</evidence>
<accession>A0ABY8B6M3</accession>
<name>A0ABY8B6M3_9BURK</name>
<evidence type="ECO:0000313" key="2">
    <source>
        <dbReference type="EMBL" id="WEF31589.1"/>
    </source>
</evidence>
<evidence type="ECO:0000256" key="1">
    <source>
        <dbReference type="SAM" id="SignalP"/>
    </source>
</evidence>
<evidence type="ECO:0008006" key="4">
    <source>
        <dbReference type="Google" id="ProtNLM"/>
    </source>
</evidence>